<dbReference type="PANTHER" id="PTHR30411:SF1">
    <property type="entry name" value="CYTOPLASMIC PROTEIN"/>
    <property type="match status" value="1"/>
</dbReference>
<sequence>MIMLLSKNAQKIQDILDEKGFSFKVLELPSNTRTAQEAADTIGCTVAQILKSLIFRTRETKKPVLVLASGINRVNEKIIARHVGEKIEKADAEFTKQVTGFAIGGIPPLGHTQKIMTYIDEDLLQYDELWAAAGMPNAVFSLTPEALEKLSIGEVISIK</sequence>
<accession>A0A2A4YMY3</accession>
<organism evidence="2 3">
    <name type="scientific">Aerophobetes bacterium</name>
    <dbReference type="NCBI Taxonomy" id="2030807"/>
    <lineage>
        <taxon>Bacteria</taxon>
        <taxon>Candidatus Aerophobota</taxon>
    </lineage>
</organism>
<dbReference type="PANTHER" id="PTHR30411">
    <property type="entry name" value="CYTOPLASMIC PROTEIN"/>
    <property type="match status" value="1"/>
</dbReference>
<dbReference type="InterPro" id="IPR036754">
    <property type="entry name" value="YbaK/aa-tRNA-synt-asso_dom_sf"/>
</dbReference>
<name>A0A2A4YMY3_UNCAE</name>
<feature type="domain" description="YbaK/aminoacyl-tRNA synthetase-associated" evidence="1">
    <location>
        <begin position="31"/>
        <end position="150"/>
    </location>
</feature>
<evidence type="ECO:0000313" key="2">
    <source>
        <dbReference type="EMBL" id="PCI96061.1"/>
    </source>
</evidence>
<dbReference type="AlphaFoldDB" id="A0A2A4YMY3"/>
<dbReference type="CDD" id="cd04333">
    <property type="entry name" value="ProX_deacylase"/>
    <property type="match status" value="1"/>
</dbReference>
<dbReference type="Gene3D" id="3.90.960.10">
    <property type="entry name" value="YbaK/aminoacyl-tRNA synthetase-associated domain"/>
    <property type="match status" value="1"/>
</dbReference>
<reference evidence="3" key="1">
    <citation type="submission" date="2017-08" db="EMBL/GenBank/DDBJ databases">
        <title>A dynamic microbial community with high functional redundancy inhabits the cold, oxic subseafloor aquifer.</title>
        <authorList>
            <person name="Tully B.J."/>
            <person name="Wheat C.G."/>
            <person name="Glazer B.T."/>
            <person name="Huber J.A."/>
        </authorList>
    </citation>
    <scope>NUCLEOTIDE SEQUENCE [LARGE SCALE GENOMIC DNA]</scope>
</reference>
<dbReference type="GO" id="GO:0002161">
    <property type="term" value="F:aminoacyl-tRNA deacylase activity"/>
    <property type="evidence" value="ECO:0007669"/>
    <property type="project" value="InterPro"/>
</dbReference>
<dbReference type="SUPFAM" id="SSF55826">
    <property type="entry name" value="YbaK/ProRS associated domain"/>
    <property type="match status" value="1"/>
</dbReference>
<protein>
    <recommendedName>
        <fullName evidence="1">YbaK/aminoacyl-tRNA synthetase-associated domain-containing protein</fullName>
    </recommendedName>
</protein>
<evidence type="ECO:0000313" key="3">
    <source>
        <dbReference type="Proteomes" id="UP000217838"/>
    </source>
</evidence>
<proteinExistence type="predicted"/>
<dbReference type="Pfam" id="PF04073">
    <property type="entry name" value="tRNA_edit"/>
    <property type="match status" value="1"/>
</dbReference>
<dbReference type="Proteomes" id="UP000217838">
    <property type="component" value="Unassembled WGS sequence"/>
</dbReference>
<gene>
    <name evidence="2" type="ORF">COB11_00305</name>
</gene>
<dbReference type="InterPro" id="IPR007214">
    <property type="entry name" value="YbaK/aa-tRNA-synth-assoc-dom"/>
</dbReference>
<evidence type="ECO:0000259" key="1">
    <source>
        <dbReference type="Pfam" id="PF04073"/>
    </source>
</evidence>
<dbReference type="EMBL" id="NVUU01000003">
    <property type="protein sequence ID" value="PCI96061.1"/>
    <property type="molecule type" value="Genomic_DNA"/>
</dbReference>
<comment type="caution">
    <text evidence="2">The sequence shown here is derived from an EMBL/GenBank/DDBJ whole genome shotgun (WGS) entry which is preliminary data.</text>
</comment>